<dbReference type="InterPro" id="IPR006091">
    <property type="entry name" value="Acyl-CoA_Oxase/DH_mid-dom"/>
</dbReference>
<evidence type="ECO:0000256" key="5">
    <source>
        <dbReference type="ARBA" id="ARBA00022827"/>
    </source>
</evidence>
<comment type="cofactor">
    <cofactor evidence="1 7">
        <name>FAD</name>
        <dbReference type="ChEBI" id="CHEBI:57692"/>
    </cofactor>
</comment>
<dbReference type="PANTHER" id="PTHR48083">
    <property type="entry name" value="MEDIUM-CHAIN SPECIFIC ACYL-COA DEHYDROGENASE, MITOCHONDRIAL-RELATED"/>
    <property type="match status" value="1"/>
</dbReference>
<dbReference type="InterPro" id="IPR009100">
    <property type="entry name" value="AcylCoA_DH/oxidase_NM_dom_sf"/>
</dbReference>
<evidence type="ECO:0000259" key="10">
    <source>
        <dbReference type="Pfam" id="PF02771"/>
    </source>
</evidence>
<evidence type="ECO:0000256" key="1">
    <source>
        <dbReference type="ARBA" id="ARBA00001974"/>
    </source>
</evidence>
<evidence type="ECO:0000313" key="12">
    <source>
        <dbReference type="Proteomes" id="UP001501676"/>
    </source>
</evidence>
<name>A0ABP6SXI0_9ACTN</name>
<keyword evidence="12" id="KW-1185">Reference proteome</keyword>
<dbReference type="Pfam" id="PF02771">
    <property type="entry name" value="Acyl-CoA_dh_N"/>
    <property type="match status" value="1"/>
</dbReference>
<dbReference type="Proteomes" id="UP001501676">
    <property type="component" value="Unassembled WGS sequence"/>
</dbReference>
<evidence type="ECO:0000259" key="8">
    <source>
        <dbReference type="Pfam" id="PF00441"/>
    </source>
</evidence>
<comment type="similarity">
    <text evidence="2 7">Belongs to the acyl-CoA dehydrogenase family.</text>
</comment>
<dbReference type="Gene3D" id="1.20.140.10">
    <property type="entry name" value="Butyryl-CoA Dehydrogenase, subunit A, domain 3"/>
    <property type="match status" value="1"/>
</dbReference>
<dbReference type="InterPro" id="IPR037069">
    <property type="entry name" value="AcylCoA_DH/ox_N_sf"/>
</dbReference>
<feature type="domain" description="Acyl-CoA dehydrogenase/oxidase N-terminal" evidence="10">
    <location>
        <begin position="11"/>
        <end position="128"/>
    </location>
</feature>
<evidence type="ECO:0000256" key="2">
    <source>
        <dbReference type="ARBA" id="ARBA00009347"/>
    </source>
</evidence>
<evidence type="ECO:0000256" key="7">
    <source>
        <dbReference type="RuleBase" id="RU362125"/>
    </source>
</evidence>
<accession>A0ABP6SXI0</accession>
<evidence type="ECO:0000256" key="3">
    <source>
        <dbReference type="ARBA" id="ARBA00011738"/>
    </source>
</evidence>
<evidence type="ECO:0000256" key="4">
    <source>
        <dbReference type="ARBA" id="ARBA00022630"/>
    </source>
</evidence>
<organism evidence="11 12">
    <name type="scientific">Cryptosporangium minutisporangium</name>
    <dbReference type="NCBI Taxonomy" id="113569"/>
    <lineage>
        <taxon>Bacteria</taxon>
        <taxon>Bacillati</taxon>
        <taxon>Actinomycetota</taxon>
        <taxon>Actinomycetes</taxon>
        <taxon>Cryptosporangiales</taxon>
        <taxon>Cryptosporangiaceae</taxon>
        <taxon>Cryptosporangium</taxon>
    </lineage>
</organism>
<dbReference type="Pfam" id="PF02770">
    <property type="entry name" value="Acyl-CoA_dh_M"/>
    <property type="match status" value="1"/>
</dbReference>
<dbReference type="Gene3D" id="2.40.110.10">
    <property type="entry name" value="Butyryl-CoA Dehydrogenase, subunit A, domain 2"/>
    <property type="match status" value="1"/>
</dbReference>
<proteinExistence type="inferred from homology"/>
<keyword evidence="4 7" id="KW-0285">Flavoprotein</keyword>
<keyword evidence="6 7" id="KW-0560">Oxidoreductase</keyword>
<gene>
    <name evidence="11" type="ORF">GCM10020369_26500</name>
</gene>
<evidence type="ECO:0000256" key="6">
    <source>
        <dbReference type="ARBA" id="ARBA00023002"/>
    </source>
</evidence>
<reference evidence="12" key="1">
    <citation type="journal article" date="2019" name="Int. J. Syst. Evol. Microbiol.">
        <title>The Global Catalogue of Microorganisms (GCM) 10K type strain sequencing project: providing services to taxonomists for standard genome sequencing and annotation.</title>
        <authorList>
            <consortium name="The Broad Institute Genomics Platform"/>
            <consortium name="The Broad Institute Genome Sequencing Center for Infectious Disease"/>
            <person name="Wu L."/>
            <person name="Ma J."/>
        </authorList>
    </citation>
    <scope>NUCLEOTIDE SEQUENCE [LARGE SCALE GENOMIC DNA]</scope>
    <source>
        <strain evidence="12">JCM 9458</strain>
    </source>
</reference>
<dbReference type="InterPro" id="IPR013786">
    <property type="entry name" value="AcylCoA_DH/ox_N"/>
</dbReference>
<feature type="domain" description="Acyl-CoA oxidase/dehydrogenase middle" evidence="9">
    <location>
        <begin position="133"/>
        <end position="233"/>
    </location>
</feature>
<keyword evidence="5 7" id="KW-0274">FAD</keyword>
<dbReference type="PANTHER" id="PTHR48083:SF13">
    <property type="entry name" value="ACYL-COA DEHYDROGENASE FAMILY MEMBER 11"/>
    <property type="match status" value="1"/>
</dbReference>
<dbReference type="Pfam" id="PF00441">
    <property type="entry name" value="Acyl-CoA_dh_1"/>
    <property type="match status" value="1"/>
</dbReference>
<dbReference type="Gene3D" id="1.10.540.10">
    <property type="entry name" value="Acyl-CoA dehydrogenase/oxidase, N-terminal domain"/>
    <property type="match status" value="1"/>
</dbReference>
<dbReference type="EMBL" id="BAAAYN010000017">
    <property type="protein sequence ID" value="GAA3386744.1"/>
    <property type="molecule type" value="Genomic_DNA"/>
</dbReference>
<dbReference type="InterPro" id="IPR036250">
    <property type="entry name" value="AcylCo_DH-like_C"/>
</dbReference>
<dbReference type="RefSeq" id="WP_345728355.1">
    <property type="nucleotide sequence ID" value="NZ_BAAAYN010000017.1"/>
</dbReference>
<evidence type="ECO:0000259" key="9">
    <source>
        <dbReference type="Pfam" id="PF02770"/>
    </source>
</evidence>
<dbReference type="InterPro" id="IPR046373">
    <property type="entry name" value="Acyl-CoA_Oxase/DH_mid-dom_sf"/>
</dbReference>
<dbReference type="SUPFAM" id="SSF47203">
    <property type="entry name" value="Acyl-CoA dehydrogenase C-terminal domain-like"/>
    <property type="match status" value="1"/>
</dbReference>
<sequence>MTLPAPSARAVELRERMVEFLREHVLPAEIRYVEHRRGAGPDDHVVPPVVEELKETAKKLGLWNLFLPAESGLTQLEYAPIAELSGWCHDLAPEAINCQAPDTGNMELLHLLGTDEQKERWLRPLLDGRIRSAFAMTEPDVASSDATNISTRIVRDGDEYVVNGRKWWTSGAADPRCAFFILMGKTDPDAPTHRQQTMVLVPRDTPGVTVARDHSVLGHWDQHGHPEVEFADVRVPVTNVIGEEGGGFAAAQARLGPGRIHHCMRALGAAERALALMVARAQSRAAFGGRLADQGVVQQQIAESRLEIEQARAICHLACATIDESGNKAARNLVAMAKVAVPRAATSVIDRAIQVHGGAGIGDTTPLAWMYAWHRAMRLFDGPDEVHLRSIARAELRAEPVVPPAWSV</sequence>
<comment type="subunit">
    <text evidence="3">Homodimer.</text>
</comment>
<evidence type="ECO:0000313" key="11">
    <source>
        <dbReference type="EMBL" id="GAA3386744.1"/>
    </source>
</evidence>
<comment type="caution">
    <text evidence="11">The sequence shown here is derived from an EMBL/GenBank/DDBJ whole genome shotgun (WGS) entry which is preliminary data.</text>
</comment>
<dbReference type="InterPro" id="IPR050741">
    <property type="entry name" value="Acyl-CoA_dehydrogenase"/>
</dbReference>
<feature type="domain" description="Acyl-CoA dehydrogenase/oxidase C-terminal" evidence="8">
    <location>
        <begin position="245"/>
        <end position="394"/>
    </location>
</feature>
<protein>
    <submittedName>
        <fullName evidence="11">Acyl-CoA dehydrogenase</fullName>
    </submittedName>
</protein>
<dbReference type="InterPro" id="IPR009075">
    <property type="entry name" value="AcylCo_DH/oxidase_C"/>
</dbReference>
<dbReference type="SUPFAM" id="SSF56645">
    <property type="entry name" value="Acyl-CoA dehydrogenase NM domain-like"/>
    <property type="match status" value="1"/>
</dbReference>